<keyword evidence="3" id="KW-1185">Reference proteome</keyword>
<feature type="region of interest" description="Disordered" evidence="1">
    <location>
        <begin position="1124"/>
        <end position="1167"/>
    </location>
</feature>
<evidence type="ECO:0000313" key="3">
    <source>
        <dbReference type="Proteomes" id="UP000054485"/>
    </source>
</evidence>
<dbReference type="HOGENOM" id="CLU_002498_0_1_1"/>
<dbReference type="Proteomes" id="UP000054485">
    <property type="component" value="Unassembled WGS sequence"/>
</dbReference>
<dbReference type="OrthoDB" id="2687259at2759"/>
<feature type="compositionally biased region" description="Pro residues" evidence="1">
    <location>
        <begin position="100"/>
        <end position="110"/>
    </location>
</feature>
<name>A0A0D0ABY9_9AGAM</name>
<sequence>MQEVRDNEAWATDNGEIDVDNDTAAVNQDISGPSNVPPAPTMITSKRSGRTIRMPRRFIDYLPGTRTHLAHMPSIVRQQHAGISGNENEVPQSHSTSSPQPSPPPFDLPPQLIPFQTQPDMFGLYSVYLTRPTLAPEANSTLEGVTDAPTLDGACATPRGVHLGVSSPEISDDDLFGAFTNPSSALLMAWHYSGSNAKSATELNHLADFLCDPDFRQADLVGFNHARESKRLDDYLDGRSNPFHEHYSWQMSTVKIRLPNEKVRFPSETDAPELTIPGVYHRSLINIITRMFKDDVSLHFNMTPFHRYWNTPDNRTLEVFSESYASPEMVNAYKEVNALPRDPDDKLERVVASLMVWSDATHLASFGDASLWPFYLFFGNQSKYTRGKPTARACHHLAYIPNLPHNLQEIYVDIFGEPASSSTFTHLKRELVHAIWELILDGKFMEAYEHGIIICCSDGITQRVFPRFFSYSADYPENSIKFLGQRPCPRCLVQKTDIHMMGMVLDMKRRVTQERTDSLRRRQRVEEAQKLIFELGAPVDGSRVKAILNEESYVPIRNAFSARLADHGIDMFSLFVVDQLHEFELGAWKAVFTHLMRILYAAGGTAVQKLNKRYREVPTFGRGTIRRFHHNASAMKKLAARDFEDLLQNLLPEPHNTITLDLLFDLASWHAYAKLRMHTTDTLNFLDTATVILGQSVRKFYKTMCNYYYTTELPDEYAARGHREAALAAKKNLVSAAPGKRKVAGPKYKSLNISTYKFHTLGDYANTIRQRGTTDNYTTQPGELEHRHVKRWYPRTSKNKKTMVATMTHLEARERLIAKVVNRRQKTLESLPKHNARQRTSPSAHYHISKYPKCSHDIFAWIDEHDGPAIKNFIPRLKDHLLARLRGMDYSGDKHDFSDEDRNQVIIVNNQLREHSILQINYTTYDMRREQDSINPRTHVDVLMFSHENDDDRHPYWYARVIKIFDVDVWYRAQGATSAQASTRMNVLFVRWFGRDIEYKAGWSAKRLYRVGFFKHDDPEGFGFIDPDQVVRGAHLIPGFEHGRTDTQLGHAFGCATDDDNADFNFVDRDMFMRFRGGGVGHKVTQEWDEFLQNDGAVPSHEEEDIQLDSEELQQADVVDEAVDDEAADDEAADDEAADDEAADDETADDDDGDGSTPEDLGDDEENEIWIDEELDDGFLAREGYGALHAFDTVIPSDWIPPQFSAYLVLQAIHALPVYQPSTFVPAFTELLPLTPILLLRTPACQVLRASS</sequence>
<dbReference type="InterPro" id="IPR041078">
    <property type="entry name" value="Plavaka"/>
</dbReference>
<dbReference type="AlphaFoldDB" id="A0A0D0ABY9"/>
<dbReference type="EMBL" id="KN835608">
    <property type="protein sequence ID" value="KIK35594.1"/>
    <property type="molecule type" value="Genomic_DNA"/>
</dbReference>
<proteinExistence type="predicted"/>
<dbReference type="InParanoid" id="A0A0D0ABY9"/>
<feature type="compositionally biased region" description="Acidic residues" evidence="1">
    <location>
        <begin position="1124"/>
        <end position="1154"/>
    </location>
</feature>
<reference evidence="3" key="2">
    <citation type="submission" date="2015-01" db="EMBL/GenBank/DDBJ databases">
        <title>Evolutionary Origins and Diversification of the Mycorrhizal Mutualists.</title>
        <authorList>
            <consortium name="DOE Joint Genome Institute"/>
            <consortium name="Mycorrhizal Genomics Consortium"/>
            <person name="Kohler A."/>
            <person name="Kuo A."/>
            <person name="Nagy L.G."/>
            <person name="Floudas D."/>
            <person name="Copeland A."/>
            <person name="Barry K.W."/>
            <person name="Cichocki N."/>
            <person name="Veneault-Fourrey C."/>
            <person name="LaButti K."/>
            <person name="Lindquist E.A."/>
            <person name="Lipzen A."/>
            <person name="Lundell T."/>
            <person name="Morin E."/>
            <person name="Murat C."/>
            <person name="Riley R."/>
            <person name="Ohm R."/>
            <person name="Sun H."/>
            <person name="Tunlid A."/>
            <person name="Henrissat B."/>
            <person name="Grigoriev I.V."/>
            <person name="Hibbett D.S."/>
            <person name="Martin F."/>
        </authorList>
    </citation>
    <scope>NUCLEOTIDE SEQUENCE [LARGE SCALE GENOMIC DNA]</scope>
    <source>
        <strain evidence="3">UH-Slu-Lm8-n1</strain>
    </source>
</reference>
<reference evidence="2 3" key="1">
    <citation type="submission" date="2014-04" db="EMBL/GenBank/DDBJ databases">
        <authorList>
            <consortium name="DOE Joint Genome Institute"/>
            <person name="Kuo A."/>
            <person name="Ruytinx J."/>
            <person name="Rineau F."/>
            <person name="Colpaert J."/>
            <person name="Kohler A."/>
            <person name="Nagy L.G."/>
            <person name="Floudas D."/>
            <person name="Copeland A."/>
            <person name="Barry K.W."/>
            <person name="Cichocki N."/>
            <person name="Veneault-Fourrey C."/>
            <person name="LaButti K."/>
            <person name="Lindquist E.A."/>
            <person name="Lipzen A."/>
            <person name="Lundell T."/>
            <person name="Morin E."/>
            <person name="Murat C."/>
            <person name="Sun H."/>
            <person name="Tunlid A."/>
            <person name="Henrissat B."/>
            <person name="Grigoriev I.V."/>
            <person name="Hibbett D.S."/>
            <person name="Martin F."/>
            <person name="Nordberg H.P."/>
            <person name="Cantor M.N."/>
            <person name="Hua S.X."/>
        </authorList>
    </citation>
    <scope>NUCLEOTIDE SEQUENCE [LARGE SCALE GENOMIC DNA]</scope>
    <source>
        <strain evidence="2 3">UH-Slu-Lm8-n1</strain>
    </source>
</reference>
<dbReference type="Pfam" id="PF18759">
    <property type="entry name" value="Plavaka"/>
    <property type="match status" value="1"/>
</dbReference>
<evidence type="ECO:0000256" key="1">
    <source>
        <dbReference type="SAM" id="MobiDB-lite"/>
    </source>
</evidence>
<protein>
    <submittedName>
        <fullName evidence="2">Uncharacterized protein</fullName>
    </submittedName>
</protein>
<dbReference type="STRING" id="930992.A0A0D0ABY9"/>
<feature type="region of interest" description="Disordered" evidence="1">
    <location>
        <begin position="84"/>
        <end position="110"/>
    </location>
</feature>
<accession>A0A0D0ABY9</accession>
<organism evidence="2 3">
    <name type="scientific">Suillus luteus UH-Slu-Lm8-n1</name>
    <dbReference type="NCBI Taxonomy" id="930992"/>
    <lineage>
        <taxon>Eukaryota</taxon>
        <taxon>Fungi</taxon>
        <taxon>Dikarya</taxon>
        <taxon>Basidiomycota</taxon>
        <taxon>Agaricomycotina</taxon>
        <taxon>Agaricomycetes</taxon>
        <taxon>Agaricomycetidae</taxon>
        <taxon>Boletales</taxon>
        <taxon>Suillineae</taxon>
        <taxon>Suillaceae</taxon>
        <taxon>Suillus</taxon>
    </lineage>
</organism>
<evidence type="ECO:0000313" key="2">
    <source>
        <dbReference type="EMBL" id="KIK35594.1"/>
    </source>
</evidence>
<gene>
    <name evidence="2" type="ORF">CY34DRAFT_16927</name>
</gene>